<feature type="transmembrane region" description="Helical" evidence="1">
    <location>
        <begin position="161"/>
        <end position="179"/>
    </location>
</feature>
<evidence type="ECO:0000259" key="2">
    <source>
        <dbReference type="Pfam" id="PF01569"/>
    </source>
</evidence>
<dbReference type="PANTHER" id="PTHR31310">
    <property type="match status" value="1"/>
</dbReference>
<dbReference type="Pfam" id="PF01569">
    <property type="entry name" value="PAP2"/>
    <property type="match status" value="1"/>
</dbReference>
<feature type="transmembrane region" description="Helical" evidence="1">
    <location>
        <begin position="186"/>
        <end position="204"/>
    </location>
</feature>
<dbReference type="Gene3D" id="1.20.144.10">
    <property type="entry name" value="Phosphatidic acid phosphatase type 2/haloperoxidase"/>
    <property type="match status" value="1"/>
</dbReference>
<reference evidence="3" key="2">
    <citation type="submission" date="2004-08" db="EMBL/GenBank/DDBJ databases">
        <authorList>
            <person name="Putnam N."/>
            <person name="Detter J.C."/>
            <person name="Richardson P.M."/>
            <person name="Rokhsar D."/>
        </authorList>
    </citation>
    <scope>NUCLEOTIDE SEQUENCE</scope>
</reference>
<keyword evidence="1" id="KW-0812">Transmembrane</keyword>
<dbReference type="SUPFAM" id="SSF48317">
    <property type="entry name" value="Acid phosphatase/Vanadium-dependent haloperoxidase"/>
    <property type="match status" value="1"/>
</dbReference>
<accession>Q649I7</accession>
<dbReference type="InterPro" id="IPR052185">
    <property type="entry name" value="IPC_Synthase-Related"/>
</dbReference>
<evidence type="ECO:0000256" key="1">
    <source>
        <dbReference type="SAM" id="Phobius"/>
    </source>
</evidence>
<dbReference type="AlphaFoldDB" id="Q649I7"/>
<sequence>MTEARRTKKEFIKECRFYILLVLLVLALCLKQASIQHKITMRFGYYDYTALISAINPDFALIFQKGIYSSLTYLMTFTYILIYPCVLIFTILLLIHYRETVLFKRAALMFSLNYLIAFPFFMLFNVSTTGATLPGVEPLIYEQFPRICAAITTIDPLDNCFPSLHVAMVFSAFLIICGTNYRRYKIFIYFAVPATIFAVLYLGIHWLMDILAGIALALFTYYLAKTFCKSSRTITSGASDAL</sequence>
<feature type="domain" description="Phosphatidic acid phosphatase type 2/haloperoxidase" evidence="2">
    <location>
        <begin position="153"/>
        <end position="225"/>
    </location>
</feature>
<feature type="transmembrane region" description="Helical" evidence="1">
    <location>
        <begin position="73"/>
        <end position="95"/>
    </location>
</feature>
<dbReference type="InterPro" id="IPR036938">
    <property type="entry name" value="PAP2/HPO_sf"/>
</dbReference>
<dbReference type="PANTHER" id="PTHR31310:SF7">
    <property type="entry name" value="PA-PHOSPHATASE RELATED-FAMILY PROTEIN DDB_G0268928"/>
    <property type="match status" value="1"/>
</dbReference>
<dbReference type="EMBL" id="AY714863">
    <property type="protein sequence ID" value="AAU83940.1"/>
    <property type="molecule type" value="Genomic_DNA"/>
</dbReference>
<feature type="transmembrane region" description="Helical" evidence="1">
    <location>
        <begin position="107"/>
        <end position="126"/>
    </location>
</feature>
<proteinExistence type="predicted"/>
<name>Q649I7_UNCAG</name>
<gene>
    <name evidence="3" type="ORF">GZ35A2_15</name>
</gene>
<keyword evidence="1" id="KW-1133">Transmembrane helix</keyword>
<dbReference type="InterPro" id="IPR000326">
    <property type="entry name" value="PAP2/HPO"/>
</dbReference>
<organism evidence="3">
    <name type="scientific">Uncultured archaeon GZfos26G2</name>
    <dbReference type="NCBI Taxonomy" id="3386331"/>
    <lineage>
        <taxon>Archaea</taxon>
        <taxon>Methanobacteriati</taxon>
        <taxon>Methanobacteriota</taxon>
        <taxon>Stenosarchaea group</taxon>
        <taxon>Methanomicrobia</taxon>
        <taxon>Candidatus Methanophagales</taxon>
        <taxon>Candidatus Methanophagaceae</taxon>
        <taxon>Candidatus Methanophaga</taxon>
    </lineage>
</organism>
<reference evidence="3" key="1">
    <citation type="journal article" date="2004" name="Science">
        <title>Reverse methanogenesis: testing the hypothesis with environmental genomics.</title>
        <authorList>
            <person name="Hallam S.J."/>
            <person name="Putnam N."/>
            <person name="Preston C.M."/>
            <person name="Detter J.C."/>
            <person name="Rokhsar D."/>
            <person name="Richardson P.M."/>
            <person name="DeLong E.F."/>
        </authorList>
    </citation>
    <scope>NUCLEOTIDE SEQUENCE</scope>
</reference>
<evidence type="ECO:0000313" key="3">
    <source>
        <dbReference type="EMBL" id="AAU83940.1"/>
    </source>
</evidence>
<protein>
    <recommendedName>
        <fullName evidence="2">Phosphatidic acid phosphatase type 2/haloperoxidase domain-containing protein</fullName>
    </recommendedName>
</protein>
<keyword evidence="1" id="KW-0472">Membrane</keyword>